<comment type="subcellular location">
    <subcellularLocation>
        <location evidence="1">Secreted</location>
        <location evidence="1">Cell wall</location>
        <topology evidence="1">Peptidoglycan-anchor</topology>
    </subcellularLocation>
</comment>
<reference evidence="8 9" key="1">
    <citation type="submission" date="2017-08" db="EMBL/GenBank/DDBJ databases">
        <title>Draft genome sequences of 64 type strains of genus Staph aureus.</title>
        <authorList>
            <person name="Cole K."/>
            <person name="Golubchik T."/>
            <person name="Russell J."/>
            <person name="Foster D."/>
            <person name="Llewelyn M."/>
            <person name="Wilson D."/>
            <person name="Crook D."/>
            <person name="Paul J."/>
        </authorList>
    </citation>
    <scope>NUCLEOTIDE SEQUENCE [LARGE SCALE GENOMIC DNA]</scope>
    <source>
        <strain evidence="8 9">NCTC 12101</strain>
    </source>
</reference>
<protein>
    <recommendedName>
        <fullName evidence="7">Gram-positive cocci surface proteins LPxTG domain-containing protein</fullName>
    </recommendedName>
</protein>
<dbReference type="Pfam" id="PF10425">
    <property type="entry name" value="SdrG_C_C"/>
    <property type="match status" value="1"/>
</dbReference>
<name>A0AAP8TSM2_9STAP</name>
<keyword evidence="2" id="KW-0134">Cell wall</keyword>
<keyword evidence="4" id="KW-0732">Signal</keyword>
<dbReference type="GO" id="GO:0007155">
    <property type="term" value="P:cell adhesion"/>
    <property type="evidence" value="ECO:0007669"/>
    <property type="project" value="InterPro"/>
</dbReference>
<dbReference type="RefSeq" id="WP_059107091.1">
    <property type="nucleotide sequence ID" value="NZ_AP024589.1"/>
</dbReference>
<dbReference type="InterPro" id="IPR019931">
    <property type="entry name" value="LPXTG_anchor"/>
</dbReference>
<evidence type="ECO:0000256" key="2">
    <source>
        <dbReference type="ARBA" id="ARBA00022512"/>
    </source>
</evidence>
<dbReference type="InterPro" id="IPR008966">
    <property type="entry name" value="Adhesion_dom_sf"/>
</dbReference>
<comment type="caution">
    <text evidence="8">The sequence shown here is derived from an EMBL/GenBank/DDBJ whole genome shotgun (WGS) entry which is preliminary data.</text>
</comment>
<dbReference type="InterPro" id="IPR011266">
    <property type="entry name" value="Adhesin_Fg-bd_dom_2"/>
</dbReference>
<dbReference type="InterPro" id="IPR041171">
    <property type="entry name" value="SDR_Ig"/>
</dbReference>
<sequence>MHTDFTVDGQVNSGDYFTVELPKTLSAEGDGDYSKVNNTMNLSPLKNANGDVVALGTYNTIDKTIKYVFTDYVNGKKNVRGQFKLPVFTDRKNAPVSGRYEADFNVAGNTYEDEVELNYSTPFASQPQPYGTGISSQITDIDDYSGQRTYKQSIYVNPMGKSLTNPTVTIRGFHKDPTTSSTIIDEDNTNLRIFRVKDRNKLADSYYVNPEDPNLEEVTDDFNDSIEFNNDTNSAKINFASTSESFVVLVDGHFDDSGHNVKTTVSENNTDMSGYTTSGYDWENENFVSNGSGSADGDEDGDADADADSDADADEEELPDTGNNNAQNGTLLGSLFAALGSLFLFGKRRKNNNEEK</sequence>
<dbReference type="Gene3D" id="2.60.40.1280">
    <property type="match status" value="1"/>
</dbReference>
<dbReference type="PROSITE" id="PS50847">
    <property type="entry name" value="GRAM_POS_ANCHORING"/>
    <property type="match status" value="1"/>
</dbReference>
<evidence type="ECO:0000256" key="6">
    <source>
        <dbReference type="SAM" id="MobiDB-lite"/>
    </source>
</evidence>
<dbReference type="NCBIfam" id="TIGR01167">
    <property type="entry name" value="LPXTG_anchor"/>
    <property type="match status" value="1"/>
</dbReference>
<evidence type="ECO:0000256" key="5">
    <source>
        <dbReference type="ARBA" id="ARBA00023088"/>
    </source>
</evidence>
<keyword evidence="3" id="KW-0964">Secreted</keyword>
<dbReference type="Pfam" id="PF17961">
    <property type="entry name" value="Big_8"/>
    <property type="match status" value="1"/>
</dbReference>
<evidence type="ECO:0000256" key="4">
    <source>
        <dbReference type="ARBA" id="ARBA00022729"/>
    </source>
</evidence>
<feature type="domain" description="Gram-positive cocci surface proteins LPxTG" evidence="7">
    <location>
        <begin position="318"/>
        <end position="356"/>
    </location>
</feature>
<evidence type="ECO:0000256" key="3">
    <source>
        <dbReference type="ARBA" id="ARBA00022525"/>
    </source>
</evidence>
<evidence type="ECO:0000259" key="7">
    <source>
        <dbReference type="PROSITE" id="PS50847"/>
    </source>
</evidence>
<organism evidence="8 9">
    <name type="scientific">Staphylococcus auricularis</name>
    <dbReference type="NCBI Taxonomy" id="29379"/>
    <lineage>
        <taxon>Bacteria</taxon>
        <taxon>Bacillati</taxon>
        <taxon>Bacillota</taxon>
        <taxon>Bacilli</taxon>
        <taxon>Bacillales</taxon>
        <taxon>Staphylococcaceae</taxon>
        <taxon>Staphylococcus</taxon>
    </lineage>
</organism>
<dbReference type="SUPFAM" id="SSF49401">
    <property type="entry name" value="Bacterial adhesins"/>
    <property type="match status" value="2"/>
</dbReference>
<evidence type="ECO:0000256" key="1">
    <source>
        <dbReference type="ARBA" id="ARBA00004168"/>
    </source>
</evidence>
<evidence type="ECO:0000313" key="9">
    <source>
        <dbReference type="Proteomes" id="UP000242470"/>
    </source>
</evidence>
<proteinExistence type="predicted"/>
<dbReference type="Gene3D" id="2.60.40.1290">
    <property type="match status" value="1"/>
</dbReference>
<dbReference type="Pfam" id="PF00746">
    <property type="entry name" value="Gram_pos_anchor"/>
    <property type="match status" value="1"/>
</dbReference>
<dbReference type="Proteomes" id="UP000242470">
    <property type="component" value="Unassembled WGS sequence"/>
</dbReference>
<feature type="compositionally biased region" description="Polar residues" evidence="6">
    <location>
        <begin position="261"/>
        <end position="279"/>
    </location>
</feature>
<dbReference type="GeneID" id="64981172"/>
<dbReference type="InterPro" id="IPR011252">
    <property type="entry name" value="Fibrogen-bd_dom1"/>
</dbReference>
<dbReference type="AlphaFoldDB" id="A0AAP8TSM2"/>
<evidence type="ECO:0000313" key="8">
    <source>
        <dbReference type="EMBL" id="PNZ66322.1"/>
    </source>
</evidence>
<gene>
    <name evidence="8" type="ORF">CD158_09005</name>
</gene>
<keyword evidence="5" id="KW-0572">Peptidoglycan-anchor</keyword>
<dbReference type="EMBL" id="PPQW01000068">
    <property type="protein sequence ID" value="PNZ66322.1"/>
    <property type="molecule type" value="Genomic_DNA"/>
</dbReference>
<feature type="region of interest" description="Disordered" evidence="6">
    <location>
        <begin position="261"/>
        <end position="329"/>
    </location>
</feature>
<feature type="compositionally biased region" description="Acidic residues" evidence="6">
    <location>
        <begin position="296"/>
        <end position="319"/>
    </location>
</feature>
<accession>A0AAP8TSM2</accession>